<gene>
    <name evidence="1" type="primary">106068050</name>
</gene>
<dbReference type="Gene3D" id="3.40.50.2300">
    <property type="match status" value="1"/>
</dbReference>
<evidence type="ECO:0000313" key="1">
    <source>
        <dbReference type="EnsemblMetazoa" id="BGLB007991-PB"/>
    </source>
</evidence>
<sequence>MIKAHELNFDNGEYVFFNIDLFTSKNSSERPWYNESDTAERNDMAKKAYEALMTVTLRKPTNEKYREFSQDVKRRAEQRNFTYGEDEVGGVVVLNT</sequence>
<organism evidence="1 2">
    <name type="scientific">Biomphalaria glabrata</name>
    <name type="common">Bloodfluke planorb</name>
    <name type="synonym">Freshwater snail</name>
    <dbReference type="NCBI Taxonomy" id="6526"/>
    <lineage>
        <taxon>Eukaryota</taxon>
        <taxon>Metazoa</taxon>
        <taxon>Spiralia</taxon>
        <taxon>Lophotrochozoa</taxon>
        <taxon>Mollusca</taxon>
        <taxon>Gastropoda</taxon>
        <taxon>Heterobranchia</taxon>
        <taxon>Euthyneura</taxon>
        <taxon>Panpulmonata</taxon>
        <taxon>Hygrophila</taxon>
        <taxon>Lymnaeoidea</taxon>
        <taxon>Planorbidae</taxon>
        <taxon>Biomphalaria</taxon>
    </lineage>
</organism>
<proteinExistence type="predicted"/>
<dbReference type="VEuPathDB" id="VectorBase:BGLAX_040791"/>
<dbReference type="SUPFAM" id="SSF53822">
    <property type="entry name" value="Periplasmic binding protein-like I"/>
    <property type="match status" value="1"/>
</dbReference>
<dbReference type="Proteomes" id="UP000076420">
    <property type="component" value="Unassembled WGS sequence"/>
</dbReference>
<dbReference type="STRING" id="6526.A0A2C9JTU6"/>
<dbReference type="AlphaFoldDB" id="A0A2C9JTU6"/>
<evidence type="ECO:0000313" key="2">
    <source>
        <dbReference type="Proteomes" id="UP000076420"/>
    </source>
</evidence>
<dbReference type="EnsemblMetazoa" id="BGLB007991-RB">
    <property type="protein sequence ID" value="BGLB007991-PB"/>
    <property type="gene ID" value="BGLB007991"/>
</dbReference>
<protein>
    <submittedName>
        <fullName evidence="1">Uncharacterized protein</fullName>
    </submittedName>
</protein>
<dbReference type="KEGG" id="bgt:106068050"/>
<reference evidence="1" key="1">
    <citation type="submission" date="2020-05" db="UniProtKB">
        <authorList>
            <consortium name="EnsemblMetazoa"/>
        </authorList>
    </citation>
    <scope>IDENTIFICATION</scope>
    <source>
        <strain evidence="1">BB02</strain>
    </source>
</reference>
<accession>A0A2C9JTU6</accession>
<dbReference type="InterPro" id="IPR028082">
    <property type="entry name" value="Peripla_BP_I"/>
</dbReference>
<name>A0A2C9JTU6_BIOGL</name>
<dbReference type="VEuPathDB" id="VectorBase:BGLB007991"/>